<dbReference type="Gene3D" id="3.40.50.150">
    <property type="entry name" value="Vaccinia Virus protein VP39"/>
    <property type="match status" value="1"/>
</dbReference>
<dbReference type="SUPFAM" id="SSF53335">
    <property type="entry name" value="S-adenosyl-L-methionine-dependent methyltransferases"/>
    <property type="match status" value="1"/>
</dbReference>
<organism evidence="1 2">
    <name type="scientific">Riemerella anatipestifer</name>
    <name type="common">Moraxella anatipestifer</name>
    <dbReference type="NCBI Taxonomy" id="34085"/>
    <lineage>
        <taxon>Bacteria</taxon>
        <taxon>Pseudomonadati</taxon>
        <taxon>Bacteroidota</taxon>
        <taxon>Flavobacteriia</taxon>
        <taxon>Flavobacteriales</taxon>
        <taxon>Weeksellaceae</taxon>
        <taxon>Riemerella</taxon>
    </lineage>
</organism>
<keyword evidence="1" id="KW-0808">Transferase</keyword>
<sequence length="95" mass="10710">MKYQNIFNQDFYPTPREVLDLMELDVNNKIILEPSAGKGNIIDYLKEYGAKEVLFCEINKDLAEICKTKANQIGTDFLELKPEAVAGVEAIIVNS</sequence>
<dbReference type="EMBL" id="JAQZHK010000004">
    <property type="protein sequence ID" value="MDY3512759.1"/>
    <property type="molecule type" value="Genomic_DNA"/>
</dbReference>
<dbReference type="InterPro" id="IPR029063">
    <property type="entry name" value="SAM-dependent_MTases_sf"/>
</dbReference>
<proteinExistence type="predicted"/>
<evidence type="ECO:0000313" key="1">
    <source>
        <dbReference type="EMBL" id="MDY3512759.1"/>
    </source>
</evidence>
<keyword evidence="1" id="KW-0489">Methyltransferase</keyword>
<comment type="caution">
    <text evidence="1">The sequence shown here is derived from an EMBL/GenBank/DDBJ whole genome shotgun (WGS) entry which is preliminary data.</text>
</comment>
<reference evidence="1" key="1">
    <citation type="submission" date="2023-01" db="EMBL/GenBank/DDBJ databases">
        <title>Genome-based studies on antimicrobial resistance profiles of Riemerella anatipestifer in China, 1994 to 2021.</title>
        <authorList>
            <person name="Yang Z."/>
            <person name="Zhu D."/>
        </authorList>
    </citation>
    <scope>NUCLEOTIDE SEQUENCE</scope>
    <source>
        <strain evidence="1">RCAD1218</strain>
    </source>
</reference>
<accession>A0AAP6LJP1</accession>
<name>A0AAP6LJP1_RIEAN</name>
<evidence type="ECO:0000313" key="2">
    <source>
        <dbReference type="Proteomes" id="UP001284033"/>
    </source>
</evidence>
<gene>
    <name evidence="1" type="ORF">PG303_05965</name>
</gene>
<protein>
    <submittedName>
        <fullName evidence="1">Class I SAM-dependent methyltransferase</fullName>
    </submittedName>
</protein>
<dbReference type="CDD" id="cd02440">
    <property type="entry name" value="AdoMet_MTases"/>
    <property type="match status" value="1"/>
</dbReference>
<dbReference type="GO" id="GO:0032259">
    <property type="term" value="P:methylation"/>
    <property type="evidence" value="ECO:0007669"/>
    <property type="project" value="UniProtKB-KW"/>
</dbReference>
<dbReference type="GO" id="GO:0008168">
    <property type="term" value="F:methyltransferase activity"/>
    <property type="evidence" value="ECO:0007669"/>
    <property type="project" value="UniProtKB-KW"/>
</dbReference>
<dbReference type="AlphaFoldDB" id="A0AAP6LJP1"/>
<dbReference type="Proteomes" id="UP001284033">
    <property type="component" value="Unassembled WGS sequence"/>
</dbReference>